<feature type="compositionally biased region" description="Low complexity" evidence="3">
    <location>
        <begin position="392"/>
        <end position="415"/>
    </location>
</feature>
<feature type="region of interest" description="Disordered" evidence="3">
    <location>
        <begin position="164"/>
        <end position="188"/>
    </location>
</feature>
<evidence type="ECO:0000259" key="4">
    <source>
        <dbReference type="PROSITE" id="PS50196"/>
    </source>
</evidence>
<evidence type="ECO:0000313" key="5">
    <source>
        <dbReference type="EMBL" id="MBY06920.1"/>
    </source>
</evidence>
<dbReference type="Gene3D" id="2.30.29.30">
    <property type="entry name" value="Pleckstrin-homology domain (PH domain)/Phosphotyrosine-binding domain (PTB)"/>
    <property type="match status" value="1"/>
</dbReference>
<sequence length="460" mass="49077">MAEKGANPGNGDTGLVSSSCLASSTAGMVGLPRISQNPFAIKTTTPTRSVADSTDNKESKPIVAPPTLVLGSDNAVSSSASKVVLRPSPLEFQAEKLKLTNASALENSGSEEKDAARDGKEVSSTCEPMSNGTTNDSSSQSESNSVALDVKNGSRLLHAEMPSSGLLNSTLDDSTSPNPAAPPPEGFVFGENLRERASNYDEGSLECWPSVVSPQSELTFEQIQNTQPNPPAEEATDLSASAANKQTKSLTESAEEYQSRQVKRRYDEVTVVTGEENESNVLQINCKLFTFDKTASSWQERGRGNLRLNDREVEGVLQSRLVMRTQGSLRVILNTKVWSGMVVEHPSSKTVQTSAIDPDGIRVYLIQANAKDAEQLFSALDWRVATLKSAEENNPSSSASAYHLSSTQSSADSSSFGGVHSPAKRQRINLPDSSGDDHPGDDADEQRPSSECDSSAEDKG</sequence>
<protein>
    <submittedName>
        <fullName evidence="5">Putative ran-binding protein ranbp3</fullName>
    </submittedName>
</protein>
<dbReference type="PROSITE" id="PS50196">
    <property type="entry name" value="RANBD1"/>
    <property type="match status" value="1"/>
</dbReference>
<reference evidence="5" key="1">
    <citation type="submission" date="2018-03" db="EMBL/GenBank/DDBJ databases">
        <title>The relapsing fever spirochete Borrelia turicatae persists in the highly oxidative environment of its soft-bodied tick vector.</title>
        <authorList>
            <person name="Bourret T.J."/>
            <person name="Boyle W.K."/>
            <person name="Valenzuela J.G."/>
            <person name="Oliveira F."/>
            <person name="Lopez J.E."/>
        </authorList>
    </citation>
    <scope>NUCLEOTIDE SEQUENCE</scope>
    <source>
        <strain evidence="5">Kansas strain/isolate</strain>
        <tissue evidence="5">Salivary glands</tissue>
    </source>
</reference>
<dbReference type="GO" id="GO:0006611">
    <property type="term" value="P:protein export from nucleus"/>
    <property type="evidence" value="ECO:0007669"/>
    <property type="project" value="TreeGrafter"/>
</dbReference>
<dbReference type="PANTHER" id="PTHR23138:SF142">
    <property type="entry name" value="RAN-BINDING PROTEIN 3B-RELATED"/>
    <property type="match status" value="1"/>
</dbReference>
<feature type="compositionally biased region" description="Polar residues" evidence="3">
    <location>
        <begin position="122"/>
        <end position="136"/>
    </location>
</feature>
<dbReference type="PANTHER" id="PTHR23138">
    <property type="entry name" value="RAN BINDING PROTEIN"/>
    <property type="match status" value="1"/>
</dbReference>
<evidence type="ECO:0000256" key="2">
    <source>
        <dbReference type="ARBA" id="ARBA00023242"/>
    </source>
</evidence>
<feature type="compositionally biased region" description="Polar residues" evidence="3">
    <location>
        <begin position="39"/>
        <end position="53"/>
    </location>
</feature>
<keyword evidence="2" id="KW-0539">Nucleus</keyword>
<organism evidence="5">
    <name type="scientific">Ornithodoros turicata</name>
    <dbReference type="NCBI Taxonomy" id="34597"/>
    <lineage>
        <taxon>Eukaryota</taxon>
        <taxon>Metazoa</taxon>
        <taxon>Ecdysozoa</taxon>
        <taxon>Arthropoda</taxon>
        <taxon>Chelicerata</taxon>
        <taxon>Arachnida</taxon>
        <taxon>Acari</taxon>
        <taxon>Parasitiformes</taxon>
        <taxon>Ixodida</taxon>
        <taxon>Ixodoidea</taxon>
        <taxon>Argasidae</taxon>
        <taxon>Ornithodorinae</taxon>
        <taxon>Ornithodoros</taxon>
    </lineage>
</organism>
<dbReference type="RefSeq" id="XP_064477298.1">
    <property type="nucleotide sequence ID" value="XM_064621228.1"/>
</dbReference>
<proteinExistence type="predicted"/>
<feature type="region of interest" description="Disordered" evidence="3">
    <location>
        <begin position="100"/>
        <end position="146"/>
    </location>
</feature>
<accession>A0A2R5LBN8</accession>
<dbReference type="SMART" id="SM00160">
    <property type="entry name" value="RanBD"/>
    <property type="match status" value="1"/>
</dbReference>
<dbReference type="Pfam" id="PF00638">
    <property type="entry name" value="Ran_BP1"/>
    <property type="match status" value="1"/>
</dbReference>
<dbReference type="InterPro" id="IPR011993">
    <property type="entry name" value="PH-like_dom_sf"/>
</dbReference>
<dbReference type="KEGG" id="oti:135391130"/>
<dbReference type="EMBL" id="GGLE01002794">
    <property type="protein sequence ID" value="MBY06920.1"/>
    <property type="molecule type" value="Transcribed_RNA"/>
</dbReference>
<dbReference type="GeneID" id="135391130"/>
<evidence type="ECO:0000256" key="1">
    <source>
        <dbReference type="ARBA" id="ARBA00004123"/>
    </source>
</evidence>
<dbReference type="InterPro" id="IPR045255">
    <property type="entry name" value="RanBP1-like"/>
</dbReference>
<feature type="domain" description="RanBD1" evidence="4">
    <location>
        <begin position="258"/>
        <end position="344"/>
    </location>
</feature>
<feature type="compositionally biased region" description="Polar residues" evidence="3">
    <location>
        <begin position="238"/>
        <end position="252"/>
    </location>
</feature>
<comment type="subcellular location">
    <subcellularLocation>
        <location evidence="1">Nucleus</location>
    </subcellularLocation>
</comment>
<feature type="compositionally biased region" description="Polar residues" evidence="3">
    <location>
        <begin position="165"/>
        <end position="178"/>
    </location>
</feature>
<dbReference type="CTD" id="8498"/>
<feature type="region of interest" description="Disordered" evidence="3">
    <location>
        <begin position="223"/>
        <end position="259"/>
    </location>
</feature>
<dbReference type="InterPro" id="IPR000156">
    <property type="entry name" value="Ran_bind_dom"/>
</dbReference>
<feature type="region of interest" description="Disordered" evidence="3">
    <location>
        <begin position="392"/>
        <end position="460"/>
    </location>
</feature>
<evidence type="ECO:0000256" key="3">
    <source>
        <dbReference type="SAM" id="MobiDB-lite"/>
    </source>
</evidence>
<name>A0A2R5LBN8_9ACAR</name>
<dbReference type="CDD" id="cd13180">
    <property type="entry name" value="RanBD_RanBP3"/>
    <property type="match status" value="1"/>
</dbReference>
<feature type="compositionally biased region" description="Basic and acidic residues" evidence="3">
    <location>
        <begin position="110"/>
        <end position="121"/>
    </location>
</feature>
<dbReference type="GO" id="GO:0005634">
    <property type="term" value="C:nucleus"/>
    <property type="evidence" value="ECO:0007669"/>
    <property type="project" value="UniProtKB-SubCell"/>
</dbReference>
<feature type="compositionally biased region" description="Basic and acidic residues" evidence="3">
    <location>
        <begin position="435"/>
        <end position="460"/>
    </location>
</feature>
<dbReference type="SUPFAM" id="SSF50729">
    <property type="entry name" value="PH domain-like"/>
    <property type="match status" value="1"/>
</dbReference>
<dbReference type="AlphaFoldDB" id="A0A2R5LBN8"/>
<feature type="region of interest" description="Disordered" evidence="3">
    <location>
        <begin position="39"/>
        <end position="66"/>
    </location>
</feature>